<protein>
    <recommendedName>
        <fullName evidence="4">Zn(2)-C6 fungal-type domain-containing protein</fullName>
    </recommendedName>
</protein>
<dbReference type="AlphaFoldDB" id="A0A6A6DLX0"/>
<name>A0A6A6DLX0_9PEZI</name>
<evidence type="ECO:0000256" key="1">
    <source>
        <dbReference type="SAM" id="Coils"/>
    </source>
</evidence>
<evidence type="ECO:0000313" key="2">
    <source>
        <dbReference type="EMBL" id="KAF2178940.1"/>
    </source>
</evidence>
<dbReference type="OrthoDB" id="3943416at2759"/>
<gene>
    <name evidence="2" type="ORF">K469DRAFT_802026</name>
</gene>
<organism evidence="2 3">
    <name type="scientific">Zopfia rhizophila CBS 207.26</name>
    <dbReference type="NCBI Taxonomy" id="1314779"/>
    <lineage>
        <taxon>Eukaryota</taxon>
        <taxon>Fungi</taxon>
        <taxon>Dikarya</taxon>
        <taxon>Ascomycota</taxon>
        <taxon>Pezizomycotina</taxon>
        <taxon>Dothideomycetes</taxon>
        <taxon>Dothideomycetes incertae sedis</taxon>
        <taxon>Zopfiaceae</taxon>
        <taxon>Zopfia</taxon>
    </lineage>
</organism>
<sequence length="168" mass="18746">MPSPCSHCRDNGLQCLVNPASGRCSKCVDRNVKCDLIVTQPEWNRLDRDKKRLQEQLRRAQEETVAAHSRELRLYQQLAQIDSREKEMFQRELASIDEVRVIEEEEQNCQSQPGILLPAASGVASPSFSGFEWNVLYSPYALDLSLEQAFAAPSGDTGQSAPNCSSSS</sequence>
<accession>A0A6A6DLX0</accession>
<proteinExistence type="predicted"/>
<dbReference type="EMBL" id="ML994671">
    <property type="protein sequence ID" value="KAF2178940.1"/>
    <property type="molecule type" value="Genomic_DNA"/>
</dbReference>
<dbReference type="Proteomes" id="UP000800200">
    <property type="component" value="Unassembled WGS sequence"/>
</dbReference>
<evidence type="ECO:0008006" key="4">
    <source>
        <dbReference type="Google" id="ProtNLM"/>
    </source>
</evidence>
<keyword evidence="1" id="KW-0175">Coiled coil</keyword>
<feature type="coiled-coil region" evidence="1">
    <location>
        <begin position="43"/>
        <end position="70"/>
    </location>
</feature>
<evidence type="ECO:0000313" key="3">
    <source>
        <dbReference type="Proteomes" id="UP000800200"/>
    </source>
</evidence>
<keyword evidence="3" id="KW-1185">Reference proteome</keyword>
<reference evidence="2" key="1">
    <citation type="journal article" date="2020" name="Stud. Mycol.">
        <title>101 Dothideomycetes genomes: a test case for predicting lifestyles and emergence of pathogens.</title>
        <authorList>
            <person name="Haridas S."/>
            <person name="Albert R."/>
            <person name="Binder M."/>
            <person name="Bloem J."/>
            <person name="Labutti K."/>
            <person name="Salamov A."/>
            <person name="Andreopoulos B."/>
            <person name="Baker S."/>
            <person name="Barry K."/>
            <person name="Bills G."/>
            <person name="Bluhm B."/>
            <person name="Cannon C."/>
            <person name="Castanera R."/>
            <person name="Culley D."/>
            <person name="Daum C."/>
            <person name="Ezra D."/>
            <person name="Gonzalez J."/>
            <person name="Henrissat B."/>
            <person name="Kuo A."/>
            <person name="Liang C."/>
            <person name="Lipzen A."/>
            <person name="Lutzoni F."/>
            <person name="Magnuson J."/>
            <person name="Mondo S."/>
            <person name="Nolan M."/>
            <person name="Ohm R."/>
            <person name="Pangilinan J."/>
            <person name="Park H.-J."/>
            <person name="Ramirez L."/>
            <person name="Alfaro M."/>
            <person name="Sun H."/>
            <person name="Tritt A."/>
            <person name="Yoshinaga Y."/>
            <person name="Zwiers L.-H."/>
            <person name="Turgeon B."/>
            <person name="Goodwin S."/>
            <person name="Spatafora J."/>
            <person name="Crous P."/>
            <person name="Grigoriev I."/>
        </authorList>
    </citation>
    <scope>NUCLEOTIDE SEQUENCE</scope>
    <source>
        <strain evidence="2">CBS 207.26</strain>
    </source>
</reference>